<accession>A0AC35UBQ1</accession>
<name>A0AC35UBQ1_9BILA</name>
<evidence type="ECO:0000313" key="1">
    <source>
        <dbReference type="Proteomes" id="UP000095286"/>
    </source>
</evidence>
<proteinExistence type="predicted"/>
<dbReference type="Proteomes" id="UP000095286">
    <property type="component" value="Unplaced"/>
</dbReference>
<dbReference type="WBParaSite" id="RSKR_0000987466.1">
    <property type="protein sequence ID" value="RSKR_0000987466.1"/>
    <property type="gene ID" value="RSKR_0000987466"/>
</dbReference>
<reference evidence="2" key="1">
    <citation type="submission" date="2016-11" db="UniProtKB">
        <authorList>
            <consortium name="WormBaseParasite"/>
        </authorList>
    </citation>
    <scope>IDENTIFICATION</scope>
    <source>
        <strain evidence="2">KR3021</strain>
    </source>
</reference>
<sequence>MYIVATIAIIITLVRYLFEWLEIDNAHKRTVLITGYDSACGHKTAFISASESIAVFAGCLTLEGIANLEKESKKLSGEIYPCQINVGSSESIKRDNNLLRKN</sequence>
<organism evidence="1 2">
    <name type="scientific">Rhabditophanes sp. KR3021</name>
    <dbReference type="NCBI Taxonomy" id="114890"/>
    <lineage>
        <taxon>Eukaryota</taxon>
        <taxon>Metazoa</taxon>
        <taxon>Ecdysozoa</taxon>
        <taxon>Nematoda</taxon>
        <taxon>Chromadorea</taxon>
        <taxon>Rhabditida</taxon>
        <taxon>Tylenchina</taxon>
        <taxon>Panagrolaimomorpha</taxon>
        <taxon>Strongyloidoidea</taxon>
        <taxon>Alloionematidae</taxon>
        <taxon>Rhabditophanes</taxon>
    </lineage>
</organism>
<protein>
    <submittedName>
        <fullName evidence="2">VWFA domain-containing protein</fullName>
    </submittedName>
</protein>
<evidence type="ECO:0000313" key="2">
    <source>
        <dbReference type="WBParaSite" id="RSKR_0000987466.1"/>
    </source>
</evidence>